<organism evidence="2 3">
    <name type="scientific">Amycolatopsis acididurans</name>
    <dbReference type="NCBI Taxonomy" id="2724524"/>
    <lineage>
        <taxon>Bacteria</taxon>
        <taxon>Bacillati</taxon>
        <taxon>Actinomycetota</taxon>
        <taxon>Actinomycetes</taxon>
        <taxon>Pseudonocardiales</taxon>
        <taxon>Pseudonocardiaceae</taxon>
        <taxon>Amycolatopsis</taxon>
    </lineage>
</organism>
<evidence type="ECO:0000313" key="3">
    <source>
        <dbReference type="Proteomes" id="UP000715441"/>
    </source>
</evidence>
<dbReference type="Pfam" id="PF00583">
    <property type="entry name" value="Acetyltransf_1"/>
    <property type="match status" value="1"/>
</dbReference>
<dbReference type="InterPro" id="IPR016181">
    <property type="entry name" value="Acyl_CoA_acyltransferase"/>
</dbReference>
<dbReference type="Proteomes" id="UP000715441">
    <property type="component" value="Unassembled WGS sequence"/>
</dbReference>
<evidence type="ECO:0000313" key="2">
    <source>
        <dbReference type="EMBL" id="NKQ52642.1"/>
    </source>
</evidence>
<proteinExistence type="predicted"/>
<sequence>MMIADDGPLATQKARFAAADPLVPAPVALPDGETLTAATPAGERVTAVVQIRHHEPGAMDLLWSAERVWQLFPFPGQTGTEGMDALLRAWRHRMDGESPGPDSACAVTWPSRDAPAIRAFLSHGMVPISVLAVRTAPPPPPPGARRGLTIRRARPEDFEEALELTGETFAYSAMVAYHGRDNAKELVAPQLKRNLGAGAPIWLAESDGVAVALADCGWIDSVPGSWAAELLPPGRWGYVNSVATRPGSRGRGIGQALMAAVHRDFHVHGATGTYLYYNPPNPLSSVFWPRQGYRPLWTFWEVQPASALR</sequence>
<dbReference type="SUPFAM" id="SSF55729">
    <property type="entry name" value="Acyl-CoA N-acyltransferases (Nat)"/>
    <property type="match status" value="1"/>
</dbReference>
<gene>
    <name evidence="2" type="ORF">HFP15_07080</name>
</gene>
<dbReference type="Gene3D" id="3.40.630.30">
    <property type="match status" value="1"/>
</dbReference>
<keyword evidence="3" id="KW-1185">Reference proteome</keyword>
<reference evidence="2 3" key="1">
    <citation type="submission" date="2020-04" db="EMBL/GenBank/DDBJ databases">
        <title>Novel species.</title>
        <authorList>
            <person name="Teo W.F.A."/>
            <person name="Lipun K."/>
            <person name="Srisuk N."/>
            <person name="Duangmal K."/>
        </authorList>
    </citation>
    <scope>NUCLEOTIDE SEQUENCE [LARGE SCALE GENOMIC DNA]</scope>
    <source>
        <strain evidence="2 3">K13G38</strain>
    </source>
</reference>
<protein>
    <submittedName>
        <fullName evidence="2">GNAT family N-acetyltransferase</fullName>
    </submittedName>
</protein>
<name>A0ABX1J2X7_9PSEU</name>
<feature type="domain" description="N-acetyltransferase" evidence="1">
    <location>
        <begin position="148"/>
        <end position="309"/>
    </location>
</feature>
<dbReference type="CDD" id="cd04301">
    <property type="entry name" value="NAT_SF"/>
    <property type="match status" value="1"/>
</dbReference>
<accession>A0ABX1J2X7</accession>
<dbReference type="PROSITE" id="PS51186">
    <property type="entry name" value="GNAT"/>
    <property type="match status" value="1"/>
</dbReference>
<comment type="caution">
    <text evidence="2">The sequence shown here is derived from an EMBL/GenBank/DDBJ whole genome shotgun (WGS) entry which is preliminary data.</text>
</comment>
<dbReference type="EMBL" id="JAAXLS010000003">
    <property type="protein sequence ID" value="NKQ52642.1"/>
    <property type="molecule type" value="Genomic_DNA"/>
</dbReference>
<dbReference type="InterPro" id="IPR000182">
    <property type="entry name" value="GNAT_dom"/>
</dbReference>
<evidence type="ECO:0000259" key="1">
    <source>
        <dbReference type="PROSITE" id="PS51186"/>
    </source>
</evidence>